<feature type="signal peptide" evidence="2">
    <location>
        <begin position="1"/>
        <end position="29"/>
    </location>
</feature>
<feature type="region of interest" description="Disordered" evidence="1">
    <location>
        <begin position="575"/>
        <end position="598"/>
    </location>
</feature>
<name>B8GBE8_CHLAD</name>
<feature type="chain" id="PRO_5002872977" evidence="2">
    <location>
        <begin position="30"/>
        <end position="1118"/>
    </location>
</feature>
<feature type="region of interest" description="Disordered" evidence="1">
    <location>
        <begin position="971"/>
        <end position="1004"/>
    </location>
</feature>
<dbReference type="STRING" id="326427.Cagg_1881"/>
<dbReference type="NCBIfam" id="TIGR01451">
    <property type="entry name" value="B_ant_repeat"/>
    <property type="match status" value="5"/>
</dbReference>
<feature type="domain" description="DUF11" evidence="3">
    <location>
        <begin position="874"/>
        <end position="986"/>
    </location>
</feature>
<evidence type="ECO:0000313" key="4">
    <source>
        <dbReference type="EMBL" id="ACL24776.1"/>
    </source>
</evidence>
<evidence type="ECO:0000259" key="3">
    <source>
        <dbReference type="Pfam" id="PF01345"/>
    </source>
</evidence>
<keyword evidence="5" id="KW-1185">Reference proteome</keyword>
<dbReference type="AlphaFoldDB" id="B8GBE8"/>
<feature type="domain" description="DUF11" evidence="3">
    <location>
        <begin position="607"/>
        <end position="705"/>
    </location>
</feature>
<feature type="region of interest" description="Disordered" evidence="1">
    <location>
        <begin position="178"/>
        <end position="207"/>
    </location>
</feature>
<dbReference type="HOGENOM" id="CLU_255370_0_0_0"/>
<dbReference type="Gene3D" id="2.60.40.740">
    <property type="match status" value="4"/>
</dbReference>
<keyword evidence="2" id="KW-0732">Signal</keyword>
<dbReference type="EMBL" id="CP001337">
    <property type="protein sequence ID" value="ACL24776.1"/>
    <property type="molecule type" value="Genomic_DNA"/>
</dbReference>
<sequence length="1118" mass="114598">MRRRITFTLLLIWAVVLALPLLTNQVANAVELPPSGSVMYLQTSSPTRGLNIGDWYTNNSAGAGNGYHYITLHVPCGWNPSNPVHIDLFHPDLNSTSGGGVSDEISTIGTTTFEIYAPGTSLNPPTQPAPGASSSLQTQTYNSNSIVPPQWTRLYTISAPVACGAYILRTQTGGTADNSWRLRFGTDDDSDPNNTPPPNYDNPDGTVGTGDELLIGISAITFQHDNANPACITLYEYIAPGQTSVTFHNFDLDGNVRVRYYAPSETYYPDGLSGGTSGTVSGNAVWNGSTTATRVGDTILNPETGWWRIVTCVNGNNQFIQEGQTGVIGFLTQPPTPQMTLSKSDGVTVTAPGQTLTYTLTFTNTSNTTSSPGAAFNVVITDTLPTGTTFVSCSTGTLAGSCSESSGTVTFTLTNPVVAGASGTVSVTVNVNSGASGTITNTATLSYKDQLNNPYPPVLASDTDTIPPQPLLALSKSDGTTVTAPGQTLTYTLTFTNTGAGAAHNVTLTDTLPVGVSYQSCSVGSLAGSCSASGGVVTFTLTNPVASGASGSVTVTVLVTAGGPATLTNTATLSYTDSANQPRPSVTASDETTVPPQPQMVLSKSDGVTVTAPGQTLTYILTFTNTGAGAAHNVTLTDTLPGGVSYQSCSVGSLAGSCSASGGVVTFTLTNPVASGASGSVTVTVLVTAGGPATLTNTATLSYTDSANQPRPSVTASDETTVPPQPQMVLSKSDGVTVTAPGQTLTYTLTFTNTGAGAAHNVTLTDTLPGGVSFQSCNAGSLGSCSESSGTVTFTLSNPVASGASGSVTVTVLVTAGGTATLTNTATLSYTDSAGQPRPPVTASDATSIPGNTAVLLTKRATIVADGNNDGLAGAGDVIEYTLILTNTGPEVALQLVVADTPDVNTTLITGSVTATPPAIVAQGNNVGDTSVRVTLASLDVNASLTVTFRVQVNTPLPATVTAIVNQATASGANVPTTPSDDPTTTTPDDPTRLSTPPPESPPTAIVLTEFRLVATDQGWDIVWATGAEVNTRGFLIYRSIGGREKAQLLTPIPIPAQGSMGSGATYRFSDRTAVNGVAYSYWLVEIETNGTFHEYGPLQPRGTISQQYRYFIPLIGR</sequence>
<feature type="compositionally biased region" description="Low complexity" evidence="1">
    <location>
        <begin position="976"/>
        <end position="995"/>
    </location>
</feature>
<protein>
    <submittedName>
        <fullName evidence="4">Conserved repeat domain protein</fullName>
    </submittedName>
</protein>
<feature type="domain" description="DUF11" evidence="3">
    <location>
        <begin position="735"/>
        <end position="832"/>
    </location>
</feature>
<evidence type="ECO:0000256" key="1">
    <source>
        <dbReference type="SAM" id="MobiDB-lite"/>
    </source>
</evidence>
<reference evidence="4" key="1">
    <citation type="submission" date="2008-12" db="EMBL/GenBank/DDBJ databases">
        <title>Complete sequence of Chloroflexus aggregans DSM 9485.</title>
        <authorList>
            <consortium name="US DOE Joint Genome Institute"/>
            <person name="Lucas S."/>
            <person name="Copeland A."/>
            <person name="Lapidus A."/>
            <person name="Glavina del Rio T."/>
            <person name="Dalin E."/>
            <person name="Tice H."/>
            <person name="Pitluck S."/>
            <person name="Foster B."/>
            <person name="Larimer F."/>
            <person name="Land M."/>
            <person name="Hauser L."/>
            <person name="Kyrpides N."/>
            <person name="Mikhailova N."/>
            <person name="Bryant D."/>
            <person name="Richardson P."/>
        </authorList>
    </citation>
    <scope>NUCLEOTIDE SEQUENCE</scope>
    <source>
        <strain evidence="4">DSM 9485</strain>
    </source>
</reference>
<dbReference type="KEGG" id="cag:Cagg_1881"/>
<gene>
    <name evidence="4" type="ordered locus">Cagg_1881</name>
</gene>
<organism evidence="4 5">
    <name type="scientific">Chloroflexus aggregans (strain MD-66 / DSM 9485)</name>
    <dbReference type="NCBI Taxonomy" id="326427"/>
    <lineage>
        <taxon>Bacteria</taxon>
        <taxon>Bacillati</taxon>
        <taxon>Chloroflexota</taxon>
        <taxon>Chloroflexia</taxon>
        <taxon>Chloroflexales</taxon>
        <taxon>Chloroflexineae</taxon>
        <taxon>Chloroflexaceae</taxon>
        <taxon>Chloroflexus</taxon>
    </lineage>
</organism>
<dbReference type="OrthoDB" id="136628at2"/>
<accession>B8GBE8</accession>
<feature type="domain" description="DUF11" evidence="3">
    <location>
        <begin position="472"/>
        <end position="577"/>
    </location>
</feature>
<dbReference type="InterPro" id="IPR051172">
    <property type="entry name" value="Chlamydia_OmcB"/>
</dbReference>
<dbReference type="PANTHER" id="PTHR34819:SF3">
    <property type="entry name" value="CELL SURFACE PROTEIN"/>
    <property type="match status" value="1"/>
</dbReference>
<dbReference type="InterPro" id="IPR047589">
    <property type="entry name" value="DUF11_rpt"/>
</dbReference>
<evidence type="ECO:0000256" key="2">
    <source>
        <dbReference type="SAM" id="SignalP"/>
    </source>
</evidence>
<evidence type="ECO:0000313" key="5">
    <source>
        <dbReference type="Proteomes" id="UP000002508"/>
    </source>
</evidence>
<dbReference type="InterPro" id="IPR001434">
    <property type="entry name" value="OmcB-like_DUF11"/>
</dbReference>
<feature type="domain" description="DUF11" evidence="3">
    <location>
        <begin position="347"/>
        <end position="449"/>
    </location>
</feature>
<feature type="region of interest" description="Disordered" evidence="1">
    <location>
        <begin position="703"/>
        <end position="726"/>
    </location>
</feature>
<dbReference type="Pfam" id="PF01345">
    <property type="entry name" value="DUF11"/>
    <property type="match status" value="5"/>
</dbReference>
<proteinExistence type="predicted"/>
<dbReference type="RefSeq" id="WP_015940635.1">
    <property type="nucleotide sequence ID" value="NC_011831.1"/>
</dbReference>
<feature type="region of interest" description="Disordered" evidence="1">
    <location>
        <begin position="119"/>
        <end position="139"/>
    </location>
</feature>
<dbReference type="Proteomes" id="UP000002508">
    <property type="component" value="Chromosome"/>
</dbReference>
<dbReference type="PANTHER" id="PTHR34819">
    <property type="entry name" value="LARGE CYSTEINE-RICH PERIPLASMIC PROTEIN OMCB"/>
    <property type="match status" value="1"/>
</dbReference>
<dbReference type="eggNOG" id="COG1361">
    <property type="taxonomic scope" value="Bacteria"/>
</dbReference>